<accession>A0ABU3WW31</accession>
<feature type="transmembrane region" description="Helical" evidence="8">
    <location>
        <begin position="222"/>
        <end position="245"/>
    </location>
</feature>
<comment type="caution">
    <text evidence="9">The sequence shown here is derived from an EMBL/GenBank/DDBJ whole genome shotgun (WGS) entry which is preliminary data.</text>
</comment>
<evidence type="ECO:0000256" key="7">
    <source>
        <dbReference type="ARBA" id="ARBA00023136"/>
    </source>
</evidence>
<organism evidence="9 10">
    <name type="scientific">Rhodococcus zopfii</name>
    <dbReference type="NCBI Taxonomy" id="43772"/>
    <lineage>
        <taxon>Bacteria</taxon>
        <taxon>Bacillati</taxon>
        <taxon>Actinomycetota</taxon>
        <taxon>Actinomycetes</taxon>
        <taxon>Mycobacteriales</taxon>
        <taxon>Nocardiaceae</taxon>
        <taxon>Rhodococcus</taxon>
    </lineage>
</organism>
<dbReference type="PANTHER" id="PTHR21716:SF53">
    <property type="entry name" value="PERMEASE PERM-RELATED"/>
    <property type="match status" value="1"/>
</dbReference>
<feature type="transmembrane region" description="Helical" evidence="8">
    <location>
        <begin position="20"/>
        <end position="41"/>
    </location>
</feature>
<keyword evidence="5 8" id="KW-0812">Transmembrane</keyword>
<evidence type="ECO:0000313" key="10">
    <source>
        <dbReference type="Proteomes" id="UP001275440"/>
    </source>
</evidence>
<comment type="similarity">
    <text evidence="2">Belongs to the autoinducer-2 exporter (AI-2E) (TC 2.A.86) family.</text>
</comment>
<protein>
    <submittedName>
        <fullName evidence="9">AI-2E family transporter</fullName>
    </submittedName>
</protein>
<dbReference type="Proteomes" id="UP001275440">
    <property type="component" value="Unassembled WGS sequence"/>
</dbReference>
<comment type="subcellular location">
    <subcellularLocation>
        <location evidence="1">Cell membrane</location>
        <topology evidence="1">Multi-pass membrane protein</topology>
    </subcellularLocation>
</comment>
<evidence type="ECO:0000256" key="5">
    <source>
        <dbReference type="ARBA" id="ARBA00022692"/>
    </source>
</evidence>
<feature type="transmembrane region" description="Helical" evidence="8">
    <location>
        <begin position="257"/>
        <end position="276"/>
    </location>
</feature>
<keyword evidence="3" id="KW-0813">Transport</keyword>
<name>A0ABU3WW31_9NOCA</name>
<evidence type="ECO:0000256" key="3">
    <source>
        <dbReference type="ARBA" id="ARBA00022448"/>
    </source>
</evidence>
<keyword evidence="10" id="KW-1185">Reference proteome</keyword>
<sequence length="375" mass="40852">MSEDKPSEPPSRQRNTPRWLRPAVLYVLLAVAAYQLSGWLFVNLRDFLGLLFLAWLLSITLEPVVDRLDRFGMRRGAATGLVLFSLIAFVIGFLALFGTLLAEQLGQLLKALPDAITTATEWSNRTFDTNFSTGDELIKLTPETIKDLAQRFTPGVLGVVSSVVSVVFQALTLLLFVFYMSAEGPSLRRTISSWFPARQQKIIATVWETSVEKAGGYVVSRLILGAISAIGTGIFLMIIGVPYWLPLALWTGIVSQFVPTLGTYLAIALPAIIAAANDPIDGLWVVLFGTAYQQVENYVLHPRITSRTVSIHPAVAFGSVIVGASLFGAMGALVSVPVVAVLQALVETYGHRYELVVQPGETDRAEPPGEDEDED</sequence>
<evidence type="ECO:0000256" key="4">
    <source>
        <dbReference type="ARBA" id="ARBA00022475"/>
    </source>
</evidence>
<proteinExistence type="inferred from homology"/>
<feature type="transmembrane region" description="Helical" evidence="8">
    <location>
        <begin position="320"/>
        <end position="342"/>
    </location>
</feature>
<dbReference type="Pfam" id="PF01594">
    <property type="entry name" value="AI-2E_transport"/>
    <property type="match status" value="1"/>
</dbReference>
<evidence type="ECO:0000256" key="6">
    <source>
        <dbReference type="ARBA" id="ARBA00022989"/>
    </source>
</evidence>
<dbReference type="EMBL" id="WBMO01000005">
    <property type="protein sequence ID" value="MDV2478175.1"/>
    <property type="molecule type" value="Genomic_DNA"/>
</dbReference>
<feature type="transmembrane region" description="Helical" evidence="8">
    <location>
        <begin position="47"/>
        <end position="65"/>
    </location>
</feature>
<feature type="transmembrane region" description="Helical" evidence="8">
    <location>
        <begin position="156"/>
        <end position="179"/>
    </location>
</feature>
<feature type="transmembrane region" description="Helical" evidence="8">
    <location>
        <begin position="77"/>
        <end position="102"/>
    </location>
</feature>
<dbReference type="InterPro" id="IPR002549">
    <property type="entry name" value="AI-2E-like"/>
</dbReference>
<evidence type="ECO:0000256" key="2">
    <source>
        <dbReference type="ARBA" id="ARBA00009773"/>
    </source>
</evidence>
<reference evidence="9 10" key="1">
    <citation type="submission" date="2019-10" db="EMBL/GenBank/DDBJ databases">
        <title>Draft Genome Assembly of Rhodococcus zopfii DSM44189.</title>
        <authorList>
            <person name="Sutton J.M."/>
            <person name="Akob D.M."/>
            <person name="Bushman T.J."/>
        </authorList>
    </citation>
    <scope>NUCLEOTIDE SEQUENCE [LARGE SCALE GENOMIC DNA]</scope>
    <source>
        <strain evidence="9 10">DSM 44189</strain>
    </source>
</reference>
<keyword evidence="7 8" id="KW-0472">Membrane</keyword>
<keyword evidence="4" id="KW-1003">Cell membrane</keyword>
<evidence type="ECO:0000313" key="9">
    <source>
        <dbReference type="EMBL" id="MDV2478175.1"/>
    </source>
</evidence>
<gene>
    <name evidence="9" type="ORF">F8M49_27255</name>
</gene>
<evidence type="ECO:0000256" key="1">
    <source>
        <dbReference type="ARBA" id="ARBA00004651"/>
    </source>
</evidence>
<dbReference type="PANTHER" id="PTHR21716">
    <property type="entry name" value="TRANSMEMBRANE PROTEIN"/>
    <property type="match status" value="1"/>
</dbReference>
<keyword evidence="6 8" id="KW-1133">Transmembrane helix</keyword>
<evidence type="ECO:0000256" key="8">
    <source>
        <dbReference type="SAM" id="Phobius"/>
    </source>
</evidence>